<proteinExistence type="predicted"/>
<dbReference type="GO" id="GO:0005886">
    <property type="term" value="C:plasma membrane"/>
    <property type="evidence" value="ECO:0007669"/>
    <property type="project" value="TreeGrafter"/>
</dbReference>
<evidence type="ECO:0000256" key="6">
    <source>
        <dbReference type="ARBA" id="ARBA00023136"/>
    </source>
</evidence>
<evidence type="ECO:0000256" key="2">
    <source>
        <dbReference type="ARBA" id="ARBA00022448"/>
    </source>
</evidence>
<keyword evidence="6 7" id="KW-0472">Membrane</keyword>
<dbReference type="InterPro" id="IPR019405">
    <property type="entry name" value="Lactonase_7-beta_prop"/>
</dbReference>
<accession>A0A6P1MGY5</accession>
<dbReference type="NCBIfam" id="NF037982">
    <property type="entry name" value="Nramp_1"/>
    <property type="match status" value="1"/>
</dbReference>
<dbReference type="InterPro" id="IPR011045">
    <property type="entry name" value="N2O_reductase_N"/>
</dbReference>
<evidence type="ECO:0000313" key="9">
    <source>
        <dbReference type="Proteomes" id="UP000464954"/>
    </source>
</evidence>
<evidence type="ECO:0000313" key="8">
    <source>
        <dbReference type="EMBL" id="QHI70345.1"/>
    </source>
</evidence>
<evidence type="ECO:0000256" key="3">
    <source>
        <dbReference type="ARBA" id="ARBA00022692"/>
    </source>
</evidence>
<feature type="transmembrane region" description="Helical" evidence="7">
    <location>
        <begin position="356"/>
        <end position="376"/>
    </location>
</feature>
<dbReference type="PANTHER" id="PTHR11706:SF33">
    <property type="entry name" value="NATURAL RESISTANCE-ASSOCIATED MACROPHAGE PROTEIN 2"/>
    <property type="match status" value="1"/>
</dbReference>
<keyword evidence="4" id="KW-0769">Symport</keyword>
<dbReference type="InterPro" id="IPR001046">
    <property type="entry name" value="NRAMP_fam"/>
</dbReference>
<keyword evidence="3 7" id="KW-0812">Transmembrane</keyword>
<feature type="transmembrane region" description="Helical" evidence="7">
    <location>
        <begin position="200"/>
        <end position="220"/>
    </location>
</feature>
<dbReference type="Pfam" id="PF01566">
    <property type="entry name" value="Nramp"/>
    <property type="match status" value="1"/>
</dbReference>
<dbReference type="EMBL" id="CP047593">
    <property type="protein sequence ID" value="QHI70345.1"/>
    <property type="molecule type" value="Genomic_DNA"/>
</dbReference>
<feature type="transmembrane region" description="Helical" evidence="7">
    <location>
        <begin position="397"/>
        <end position="418"/>
    </location>
</feature>
<keyword evidence="9" id="KW-1185">Reference proteome</keyword>
<feature type="transmembrane region" description="Helical" evidence="7">
    <location>
        <begin position="284"/>
        <end position="308"/>
    </location>
</feature>
<evidence type="ECO:0000256" key="1">
    <source>
        <dbReference type="ARBA" id="ARBA00004141"/>
    </source>
</evidence>
<dbReference type="GO" id="GO:0015293">
    <property type="term" value="F:symporter activity"/>
    <property type="evidence" value="ECO:0007669"/>
    <property type="project" value="UniProtKB-KW"/>
</dbReference>
<dbReference type="Proteomes" id="UP000464954">
    <property type="component" value="Chromosome"/>
</dbReference>
<reference evidence="8 9" key="1">
    <citation type="submission" date="2020-01" db="EMBL/GenBank/DDBJ databases">
        <title>Ponticoccus aerotolerans gen. nov., sp. nov., an anaerobic bacterium and proposal of Ponticoccusceae fam. nov., Ponticoccusles ord. nov. and Ponticoccuse classis nov. in the phylum Kiritimatiellaeota.</title>
        <authorList>
            <person name="Zhou L.Y."/>
            <person name="Du Z.J."/>
        </authorList>
    </citation>
    <scope>NUCLEOTIDE SEQUENCE [LARGE SCALE GENOMIC DNA]</scope>
    <source>
        <strain evidence="8 9">S-5007</strain>
    </source>
</reference>
<evidence type="ECO:0000256" key="5">
    <source>
        <dbReference type="ARBA" id="ARBA00022989"/>
    </source>
</evidence>
<sequence>MKQVAGKLVKLLLAVGPGIFAIGYTVGTGSVTAMAKAGSQFGMKLLWVLALSCIFSWVLMEAAGRFALVSGETAVNGCRKHLPGGKGLALLMVIGVVTGQWCCLSGLVGLSSSALYEGLRLFIPSLTENTYWPVLGIAATLMVLMYALLWHGGYSFFEKILVIFVTILGLSFIVSMFVVLPPAGEIAGGLVPRIPNVPGAALMVAAFVGTTMAAPTFVVRPLLLKAKGWGRDDVKQQSVDAFAGAFLMFIVSGAVMACAAGALFSRGLEVNHVLDMVHTLEPVAGKYAVSLFLVGTLSAGLSSVFPICMVAPLLISDYRKGEFDSRSKLFRILCAVACLIGLTIPILGANPIAAQIATQVSQVFILPLVIAVLFVLANKRDLMGSHRAGPLLNTGMIVAFAFSLVMSFLAVKGLIGFFKPLENASTEPKWMVCVTDQRYTQVDGDEHVYEDAQAGALVTMDVSSVPPKSFQTLENVPASLIGPPVSVAVAPNQKFALVTGAMKVNPENSAEQIPDTVLSVVRLMPGAPEIIQQIELGLQPSGVEISRDGTRALVANRAAGSVSLLSLTPAGQAELLDTFAVAPPESSVSHAAFSPDGTRVLVTLNKAGKVLFCSLENDQMKVLQQVTCGDGPYCAEFAPDGKSAVIGNVYGGTLSLLKISDQTADVVDTIPVGILAEGIDISPDGLWLVVNCLENTNMTSDNPAHRESAMVVLFQKQGATFVTMDSIRVDGIPQAAVFTPDGQYVAVASNEKQAIRFYKLETAQLKETNIEVSTSGGPAAVRVSM</sequence>
<evidence type="ECO:0000256" key="4">
    <source>
        <dbReference type="ARBA" id="ARBA00022847"/>
    </source>
</evidence>
<feature type="transmembrane region" description="Helical" evidence="7">
    <location>
        <begin position="241"/>
        <end position="264"/>
    </location>
</feature>
<keyword evidence="5 7" id="KW-1133">Transmembrane helix</keyword>
<comment type="subcellular location">
    <subcellularLocation>
        <location evidence="1">Membrane</location>
        <topology evidence="1">Multi-pass membrane protein</topology>
    </subcellularLocation>
</comment>
<protein>
    <submittedName>
        <fullName evidence="8">Beta-propeller fold lactonase family protein</fullName>
    </submittedName>
</protein>
<name>A0A6P1MGY5_9BACT</name>
<feature type="transmembrane region" description="Helical" evidence="7">
    <location>
        <begin position="45"/>
        <end position="68"/>
    </location>
</feature>
<dbReference type="PANTHER" id="PTHR11706">
    <property type="entry name" value="SOLUTE CARRIER PROTEIN FAMILY 11 MEMBER"/>
    <property type="match status" value="1"/>
</dbReference>
<dbReference type="InterPro" id="IPR015943">
    <property type="entry name" value="WD40/YVTN_repeat-like_dom_sf"/>
</dbReference>
<dbReference type="GO" id="GO:0005384">
    <property type="term" value="F:manganese ion transmembrane transporter activity"/>
    <property type="evidence" value="ECO:0007669"/>
    <property type="project" value="TreeGrafter"/>
</dbReference>
<dbReference type="SUPFAM" id="SSF50974">
    <property type="entry name" value="Nitrous oxide reductase, N-terminal domain"/>
    <property type="match status" value="1"/>
</dbReference>
<organism evidence="8 9">
    <name type="scientific">Tichowtungia aerotolerans</name>
    <dbReference type="NCBI Taxonomy" id="2697043"/>
    <lineage>
        <taxon>Bacteria</taxon>
        <taxon>Pseudomonadati</taxon>
        <taxon>Kiritimatiellota</taxon>
        <taxon>Tichowtungiia</taxon>
        <taxon>Tichowtungiales</taxon>
        <taxon>Tichowtungiaceae</taxon>
        <taxon>Tichowtungia</taxon>
    </lineage>
</organism>
<dbReference type="AlphaFoldDB" id="A0A6P1MGY5"/>
<dbReference type="GO" id="GO:0015086">
    <property type="term" value="F:cadmium ion transmembrane transporter activity"/>
    <property type="evidence" value="ECO:0007669"/>
    <property type="project" value="TreeGrafter"/>
</dbReference>
<dbReference type="Pfam" id="PF10282">
    <property type="entry name" value="Lactonase"/>
    <property type="match status" value="1"/>
</dbReference>
<dbReference type="RefSeq" id="WP_160629522.1">
    <property type="nucleotide sequence ID" value="NZ_CP047593.1"/>
</dbReference>
<evidence type="ECO:0000256" key="7">
    <source>
        <dbReference type="SAM" id="Phobius"/>
    </source>
</evidence>
<feature type="transmembrane region" description="Helical" evidence="7">
    <location>
        <begin position="329"/>
        <end position="350"/>
    </location>
</feature>
<feature type="transmembrane region" description="Helical" evidence="7">
    <location>
        <begin position="12"/>
        <end position="33"/>
    </location>
</feature>
<dbReference type="KEGG" id="taer:GT409_13150"/>
<dbReference type="Gene3D" id="2.130.10.10">
    <property type="entry name" value="YVTN repeat-like/Quinoprotein amine dehydrogenase"/>
    <property type="match status" value="1"/>
</dbReference>
<gene>
    <name evidence="8" type="ORF">GT409_13150</name>
</gene>
<feature type="transmembrane region" description="Helical" evidence="7">
    <location>
        <begin position="88"/>
        <end position="110"/>
    </location>
</feature>
<feature type="transmembrane region" description="Helical" evidence="7">
    <location>
        <begin position="161"/>
        <end position="180"/>
    </location>
</feature>
<feature type="transmembrane region" description="Helical" evidence="7">
    <location>
        <begin position="130"/>
        <end position="149"/>
    </location>
</feature>
<keyword evidence="2" id="KW-0813">Transport</keyword>
<dbReference type="GO" id="GO:0034755">
    <property type="term" value="P:iron ion transmembrane transport"/>
    <property type="evidence" value="ECO:0007669"/>
    <property type="project" value="TreeGrafter"/>
</dbReference>